<accession>A0A9W6YZ78</accession>
<gene>
    <name evidence="2" type="ORF">Amon01_000375400</name>
</gene>
<name>A0A9W6YZ78_AMBMO</name>
<keyword evidence="1" id="KW-1133">Transmembrane helix</keyword>
<dbReference type="AlphaFoldDB" id="A0A9W6YZ78"/>
<dbReference type="Proteomes" id="UP001165063">
    <property type="component" value="Unassembled WGS sequence"/>
</dbReference>
<evidence type="ECO:0000313" key="2">
    <source>
        <dbReference type="EMBL" id="GMG29715.1"/>
    </source>
</evidence>
<protein>
    <submittedName>
        <fullName evidence="2">Unnamed protein product</fullName>
    </submittedName>
</protein>
<comment type="caution">
    <text evidence="2">The sequence shown here is derived from an EMBL/GenBank/DDBJ whole genome shotgun (WGS) entry which is preliminary data.</text>
</comment>
<feature type="transmembrane region" description="Helical" evidence="1">
    <location>
        <begin position="35"/>
        <end position="57"/>
    </location>
</feature>
<keyword evidence="3" id="KW-1185">Reference proteome</keyword>
<dbReference type="EMBL" id="BSXU01001661">
    <property type="protein sequence ID" value="GMG29715.1"/>
    <property type="molecule type" value="Genomic_DNA"/>
</dbReference>
<evidence type="ECO:0000313" key="3">
    <source>
        <dbReference type="Proteomes" id="UP001165063"/>
    </source>
</evidence>
<keyword evidence="1" id="KW-0472">Membrane</keyword>
<proteinExistence type="predicted"/>
<reference evidence="2" key="1">
    <citation type="submission" date="2023-04" db="EMBL/GenBank/DDBJ databases">
        <title>Ambrosiozyma monospora NBRC 1965.</title>
        <authorList>
            <person name="Ichikawa N."/>
            <person name="Sato H."/>
            <person name="Tonouchi N."/>
        </authorList>
    </citation>
    <scope>NUCLEOTIDE SEQUENCE</scope>
    <source>
        <strain evidence="2">NBRC 1965</strain>
    </source>
</reference>
<evidence type="ECO:0000256" key="1">
    <source>
        <dbReference type="SAM" id="Phobius"/>
    </source>
</evidence>
<organism evidence="2 3">
    <name type="scientific">Ambrosiozyma monospora</name>
    <name type="common">Yeast</name>
    <name type="synonym">Endomycopsis monosporus</name>
    <dbReference type="NCBI Taxonomy" id="43982"/>
    <lineage>
        <taxon>Eukaryota</taxon>
        <taxon>Fungi</taxon>
        <taxon>Dikarya</taxon>
        <taxon>Ascomycota</taxon>
        <taxon>Saccharomycotina</taxon>
        <taxon>Pichiomycetes</taxon>
        <taxon>Pichiales</taxon>
        <taxon>Pichiaceae</taxon>
        <taxon>Ambrosiozyma</taxon>
    </lineage>
</organism>
<sequence length="559" mass="64270">MNLTSELTKNTPPSQFEVTEINLETKPSEISQLKIILSALPLELILVIYELCIVFIGRDDFFRANSNAYNYDYLVSDVVLRSILTYVLKTDTLTLLDDGFYVSIYRGPSSSFSKLESYIFDNDIQLNKIRLTKSTFDKQFHYARRLLNSSQYRQFECNIPMLQQDLFDQMFAKVTTVPFTLETFLHYTTQNNWDFVFRLKKLLKNGKLSSLQELNLRLAHSEYLDSELLELIYESETLTTVNIKMTLDSVISIETFRWLALLSSKKDLSFSVSLINGAKSTRFPQTYPTPYSFPTEYLPLTAERLCHCSNSDLEFVKELSVSYVYYSGSVKLVEPKFFPALKTLTLLYHENSHQQLAHQELSSGSLRTLRLDYLQQHSNYGRDRYRERVLANPMQLPPRPATVKPPPPTARIIFGDLPNLNRLVIKNFKLNQTTLDSIPDTVTKLHISQCEFDTSVASLKLPSQLQDLRVLLPKCTSGNKNCHVPTISNLRCLKQLRFLDITGIAFAESVLLVQSLPSSLWTLHLLVRPKDSLTRISPELYDLDHLPRLLKINIRPGVC</sequence>
<keyword evidence="1" id="KW-0812">Transmembrane</keyword>